<gene>
    <name evidence="1" type="ORF">BB558_000406</name>
</gene>
<accession>A0A2U1JE97</accession>
<protein>
    <submittedName>
        <fullName evidence="1">Uncharacterized protein</fullName>
    </submittedName>
</protein>
<proteinExistence type="predicted"/>
<evidence type="ECO:0000313" key="1">
    <source>
        <dbReference type="EMBL" id="PWA03426.1"/>
    </source>
</evidence>
<comment type="caution">
    <text evidence="1">The sequence shown here is derived from an EMBL/GenBank/DDBJ whole genome shotgun (WGS) entry which is preliminary data.</text>
</comment>
<reference evidence="1 2" key="1">
    <citation type="journal article" date="2018" name="MBio">
        <title>Comparative Genomics Reveals the Core Gene Toolbox for the Fungus-Insect Symbiosis.</title>
        <authorList>
            <person name="Wang Y."/>
            <person name="Stata M."/>
            <person name="Wang W."/>
            <person name="Stajich J.E."/>
            <person name="White M.M."/>
            <person name="Moncalvo J.M."/>
        </authorList>
    </citation>
    <scope>NUCLEOTIDE SEQUENCE [LARGE SCALE GENOMIC DNA]</scope>
    <source>
        <strain evidence="1 2">AUS-126-30</strain>
    </source>
</reference>
<dbReference type="AlphaFoldDB" id="A0A2U1JE97"/>
<dbReference type="Proteomes" id="UP000245591">
    <property type="component" value="Unassembled WGS sequence"/>
</dbReference>
<dbReference type="EMBL" id="MBFU01000017">
    <property type="protein sequence ID" value="PWA03426.1"/>
    <property type="molecule type" value="Genomic_DNA"/>
</dbReference>
<sequence>MRITPLPELPESLLNLYTINTLGVQGEKGFIRQPLPLCVKIHGRTYHKISGATARWLIHDTLERESQSVFSEEVLQTIEQVRDINSFVTQFEMLVQQQNKVFSLVLSCNVESREISAIIETNESLINNHRTVVI</sequence>
<evidence type="ECO:0000313" key="2">
    <source>
        <dbReference type="Proteomes" id="UP000245591"/>
    </source>
</evidence>
<keyword evidence="2" id="KW-1185">Reference proteome</keyword>
<name>A0A2U1JE97_SMIAN</name>
<organism evidence="1 2">
    <name type="scientific">Smittium angustum</name>
    <dbReference type="NCBI Taxonomy" id="133377"/>
    <lineage>
        <taxon>Eukaryota</taxon>
        <taxon>Fungi</taxon>
        <taxon>Fungi incertae sedis</taxon>
        <taxon>Zoopagomycota</taxon>
        <taxon>Kickxellomycotina</taxon>
        <taxon>Harpellomycetes</taxon>
        <taxon>Harpellales</taxon>
        <taxon>Legeriomycetaceae</taxon>
        <taxon>Smittium</taxon>
    </lineage>
</organism>